<gene>
    <name evidence="1" type="ORF">IAC47_07340</name>
</gene>
<sequence length="334" mass="37205">MPFIDKLLKYKSVSFVGMEKNAGKTQTLNYVLGRLRNFSDLKIAVSSIGIDGEQTDQVTKTAKPQIRIYPGTVFVTAEGLYPQREIVSCIEQVSKQTTALGRLITAEAVSEGKVLLAGPGNTVWLKEFTDRLEKRVDICLVDGALSRMSFGSPSITDAMILSTGAAVSASLAKVVRQTRFIYDMTRLPAYSGKTAEILKTLDKGIYAIEEGKVTDLEIPSLLMIDKYRDRIFSRSNHVFVAGVLNDRFMQYARMRKNAEDTIIIIKDFTRVFAKEENVRLFLERGGRIEVLNPANLIAITANPISPTGYNFDNEQMLNALREAIPADIYNIKSL</sequence>
<dbReference type="Proteomes" id="UP000824267">
    <property type="component" value="Unassembled WGS sequence"/>
</dbReference>
<proteinExistence type="predicted"/>
<evidence type="ECO:0000313" key="1">
    <source>
        <dbReference type="EMBL" id="HIW88064.1"/>
    </source>
</evidence>
<reference evidence="1" key="1">
    <citation type="journal article" date="2021" name="PeerJ">
        <title>Extensive microbial diversity within the chicken gut microbiome revealed by metagenomics and culture.</title>
        <authorList>
            <person name="Gilroy R."/>
            <person name="Ravi A."/>
            <person name="Getino M."/>
            <person name="Pursley I."/>
            <person name="Horton D.L."/>
            <person name="Alikhan N.F."/>
            <person name="Baker D."/>
            <person name="Gharbi K."/>
            <person name="Hall N."/>
            <person name="Watson M."/>
            <person name="Adriaenssens E.M."/>
            <person name="Foster-Nyarko E."/>
            <person name="Jarju S."/>
            <person name="Secka A."/>
            <person name="Antonio M."/>
            <person name="Oren A."/>
            <person name="Chaudhuri R.R."/>
            <person name="La Ragione R."/>
            <person name="Hildebrand F."/>
            <person name="Pallen M.J."/>
        </authorList>
    </citation>
    <scope>NUCLEOTIDE SEQUENCE</scope>
    <source>
        <strain evidence="1">Gambia16-930</strain>
    </source>
</reference>
<organism evidence="1 2">
    <name type="scientific">Candidatus Onthomorpha intestinigallinarum</name>
    <dbReference type="NCBI Taxonomy" id="2840880"/>
    <lineage>
        <taxon>Bacteria</taxon>
        <taxon>Pseudomonadati</taxon>
        <taxon>Bacteroidota</taxon>
        <taxon>Bacteroidia</taxon>
        <taxon>Bacteroidales</taxon>
        <taxon>Candidatus Onthomorpha</taxon>
    </lineage>
</organism>
<comment type="caution">
    <text evidence="1">The sequence shown here is derived from an EMBL/GenBank/DDBJ whole genome shotgun (WGS) entry which is preliminary data.</text>
</comment>
<dbReference type="AlphaFoldDB" id="A0A9D1UHH5"/>
<name>A0A9D1UHH5_9BACT</name>
<protein>
    <submittedName>
        <fullName evidence="1">Uncharacterized protein</fullName>
    </submittedName>
</protein>
<evidence type="ECO:0000313" key="2">
    <source>
        <dbReference type="Proteomes" id="UP000824267"/>
    </source>
</evidence>
<dbReference type="EMBL" id="DXGG01000228">
    <property type="protein sequence ID" value="HIW88064.1"/>
    <property type="molecule type" value="Genomic_DNA"/>
</dbReference>
<reference evidence="1" key="2">
    <citation type="submission" date="2021-04" db="EMBL/GenBank/DDBJ databases">
        <authorList>
            <person name="Gilroy R."/>
        </authorList>
    </citation>
    <scope>NUCLEOTIDE SEQUENCE</scope>
    <source>
        <strain evidence="1">Gambia16-930</strain>
    </source>
</reference>
<accession>A0A9D1UHH5</accession>